<proteinExistence type="predicted"/>
<feature type="region of interest" description="Disordered" evidence="2">
    <location>
        <begin position="1"/>
        <end position="74"/>
    </location>
</feature>
<evidence type="ECO:0000313" key="4">
    <source>
        <dbReference type="Ensembl" id="ENSBMSP00010026354.1"/>
    </source>
</evidence>
<dbReference type="GO" id="GO:0003677">
    <property type="term" value="F:DNA binding"/>
    <property type="evidence" value="ECO:0007669"/>
    <property type="project" value="UniProtKB-KW"/>
</dbReference>
<feature type="domain" description="Centromere kinetochore component CENP-T N-terminal" evidence="3">
    <location>
        <begin position="1"/>
        <end position="68"/>
    </location>
</feature>
<feature type="compositionally biased region" description="Basic and acidic residues" evidence="2">
    <location>
        <begin position="1"/>
        <end position="11"/>
    </location>
</feature>
<protein>
    <submittedName>
        <fullName evidence="4">Centromere protein T</fullName>
    </submittedName>
</protein>
<dbReference type="GO" id="GO:0000278">
    <property type="term" value="P:mitotic cell cycle"/>
    <property type="evidence" value="ECO:0007669"/>
    <property type="project" value="TreeGrafter"/>
</dbReference>
<dbReference type="InterPro" id="IPR028255">
    <property type="entry name" value="CENP-T"/>
</dbReference>
<dbReference type="GO" id="GO:0007059">
    <property type="term" value="P:chromosome segregation"/>
    <property type="evidence" value="ECO:0007669"/>
    <property type="project" value="TreeGrafter"/>
</dbReference>
<sequence length="74" mass="8598">MADSYSRDSEPTTRTLLRRVLDTADPRTPRRPRSARTDVQRALLQTPSSRRLRSQTKMTARHCSHRARPRNLPS</sequence>
<dbReference type="Ensembl" id="ENSBMST00010029027.1">
    <property type="protein sequence ID" value="ENSBMSP00010026354.1"/>
    <property type="gene ID" value="ENSBMSG00010019145.1"/>
</dbReference>
<dbReference type="PANTHER" id="PTHR46904">
    <property type="entry name" value="CENTROMERE PROTEIN T"/>
    <property type="match status" value="1"/>
</dbReference>
<feature type="compositionally biased region" description="Basic and acidic residues" evidence="2">
    <location>
        <begin position="19"/>
        <end position="28"/>
    </location>
</feature>
<gene>
    <name evidence="4" type="primary">CENPT</name>
</gene>
<dbReference type="Pfam" id="PF16171">
    <property type="entry name" value="CENP-T_N"/>
    <property type="match status" value="1"/>
</dbReference>
<accession>A0A8C0DW07</accession>
<evidence type="ECO:0000256" key="1">
    <source>
        <dbReference type="ARBA" id="ARBA00023125"/>
    </source>
</evidence>
<name>A0A8C0DW07_BALMU</name>
<keyword evidence="1" id="KW-0238">DNA-binding</keyword>
<dbReference type="GeneTree" id="ENSGT00390000003044"/>
<evidence type="ECO:0000256" key="2">
    <source>
        <dbReference type="SAM" id="MobiDB-lite"/>
    </source>
</evidence>
<dbReference type="GO" id="GO:0051382">
    <property type="term" value="P:kinetochore assembly"/>
    <property type="evidence" value="ECO:0007669"/>
    <property type="project" value="InterPro"/>
</dbReference>
<organism evidence="4">
    <name type="scientific">Balaenoptera musculus</name>
    <name type="common">Blue whale</name>
    <dbReference type="NCBI Taxonomy" id="9771"/>
    <lineage>
        <taxon>Eukaryota</taxon>
        <taxon>Metazoa</taxon>
        <taxon>Chordata</taxon>
        <taxon>Craniata</taxon>
        <taxon>Vertebrata</taxon>
        <taxon>Euteleostomi</taxon>
        <taxon>Mammalia</taxon>
        <taxon>Eutheria</taxon>
        <taxon>Laurasiatheria</taxon>
        <taxon>Artiodactyla</taxon>
        <taxon>Whippomorpha</taxon>
        <taxon>Cetacea</taxon>
        <taxon>Mysticeti</taxon>
        <taxon>Balaenopteridae</taxon>
        <taxon>Balaenoptera</taxon>
    </lineage>
</organism>
<dbReference type="InterPro" id="IPR032373">
    <property type="entry name" value="CENP-T_N"/>
</dbReference>
<dbReference type="AlphaFoldDB" id="A0A8C0DW07"/>
<reference evidence="4" key="1">
    <citation type="submission" date="2023-09" db="UniProtKB">
        <authorList>
            <consortium name="Ensembl"/>
        </authorList>
    </citation>
    <scope>IDENTIFICATION</scope>
</reference>
<dbReference type="GO" id="GO:0000776">
    <property type="term" value="C:kinetochore"/>
    <property type="evidence" value="ECO:0007669"/>
    <property type="project" value="InterPro"/>
</dbReference>
<evidence type="ECO:0000259" key="3">
    <source>
        <dbReference type="Pfam" id="PF16171"/>
    </source>
</evidence>
<dbReference type="PANTHER" id="PTHR46904:SF1">
    <property type="entry name" value="CENTROMERE PROTEIN T"/>
    <property type="match status" value="1"/>
</dbReference>
<feature type="compositionally biased region" description="Basic residues" evidence="2">
    <location>
        <begin position="50"/>
        <end position="74"/>
    </location>
</feature>